<sequence length="91" mass="10377">MTTCLSLLPRHSNERLVMGNEKWVFYRNVKRRVGQPTPSTSRGELHPRERDDEIGATLYVVCAHAHVTTPETRSLATSNKRGRVKRKNSCS</sequence>
<evidence type="ECO:0000256" key="1">
    <source>
        <dbReference type="SAM" id="MobiDB-lite"/>
    </source>
</evidence>
<evidence type="ECO:0000313" key="3">
    <source>
        <dbReference type="Proteomes" id="UP000053825"/>
    </source>
</evidence>
<dbReference type="EMBL" id="KQ414618">
    <property type="protein sequence ID" value="KOC68005.1"/>
    <property type="molecule type" value="Genomic_DNA"/>
</dbReference>
<accession>A0A0L7RB03</accession>
<feature type="compositionally biased region" description="Basic residues" evidence="1">
    <location>
        <begin position="80"/>
        <end position="91"/>
    </location>
</feature>
<protein>
    <submittedName>
        <fullName evidence="2">Uncharacterized protein</fullName>
    </submittedName>
</protein>
<feature type="compositionally biased region" description="Polar residues" evidence="1">
    <location>
        <begin position="70"/>
        <end position="79"/>
    </location>
</feature>
<name>A0A0L7RB03_9HYME</name>
<reference evidence="2 3" key="1">
    <citation type="submission" date="2015-07" db="EMBL/GenBank/DDBJ databases">
        <title>The genome of Habropoda laboriosa.</title>
        <authorList>
            <person name="Pan H."/>
            <person name="Kapheim K."/>
        </authorList>
    </citation>
    <scope>NUCLEOTIDE SEQUENCE [LARGE SCALE GENOMIC DNA]</scope>
    <source>
        <strain evidence="2">0110345459</strain>
    </source>
</reference>
<dbReference type="Proteomes" id="UP000053825">
    <property type="component" value="Unassembled WGS sequence"/>
</dbReference>
<feature type="region of interest" description="Disordered" evidence="1">
    <location>
        <begin position="70"/>
        <end position="91"/>
    </location>
</feature>
<dbReference type="AlphaFoldDB" id="A0A0L7RB03"/>
<evidence type="ECO:0000313" key="2">
    <source>
        <dbReference type="EMBL" id="KOC68005.1"/>
    </source>
</evidence>
<keyword evidence="3" id="KW-1185">Reference proteome</keyword>
<gene>
    <name evidence="2" type="ORF">WH47_12335</name>
</gene>
<proteinExistence type="predicted"/>
<organism evidence="2 3">
    <name type="scientific">Habropoda laboriosa</name>
    <dbReference type="NCBI Taxonomy" id="597456"/>
    <lineage>
        <taxon>Eukaryota</taxon>
        <taxon>Metazoa</taxon>
        <taxon>Ecdysozoa</taxon>
        <taxon>Arthropoda</taxon>
        <taxon>Hexapoda</taxon>
        <taxon>Insecta</taxon>
        <taxon>Pterygota</taxon>
        <taxon>Neoptera</taxon>
        <taxon>Endopterygota</taxon>
        <taxon>Hymenoptera</taxon>
        <taxon>Apocrita</taxon>
        <taxon>Aculeata</taxon>
        <taxon>Apoidea</taxon>
        <taxon>Anthophila</taxon>
        <taxon>Apidae</taxon>
        <taxon>Habropoda</taxon>
    </lineage>
</organism>